<name>A0A061QV75_9CHLO</name>
<feature type="non-terminal residue" evidence="1">
    <location>
        <position position="145"/>
    </location>
</feature>
<accession>A0A061QV75</accession>
<dbReference type="EMBL" id="GBEZ01024819">
    <property type="protein sequence ID" value="JAC62206.1"/>
    <property type="molecule type" value="Transcribed_RNA"/>
</dbReference>
<sequence length="145" mass="17007">RVKQGPLQGRSARNWCCPSHETTRLTSIFAQFDIIKQASICLYLKFSFLPSSQSAVRDCRDMDREMLPETHELLKQVKTHAHDIVGQVSSDVEHLWDESDWRNVFHNLFRSSKFCLTASYSTDDMLFFVWKQPTDNESYTVRRQT</sequence>
<proteinExistence type="predicted"/>
<feature type="non-terminal residue" evidence="1">
    <location>
        <position position="1"/>
    </location>
</feature>
<evidence type="ECO:0000313" key="1">
    <source>
        <dbReference type="EMBL" id="JAC62206.1"/>
    </source>
</evidence>
<gene>
    <name evidence="1" type="ORF">TSPGSL018_23971</name>
</gene>
<protein>
    <submittedName>
        <fullName evidence="1">Uncharacterized protein</fullName>
    </submittedName>
</protein>
<reference evidence="1" key="1">
    <citation type="submission" date="2014-05" db="EMBL/GenBank/DDBJ databases">
        <title>The transcriptome of the halophilic microalga Tetraselmis sp. GSL018 isolated from the Great Salt Lake, Utah.</title>
        <authorList>
            <person name="Jinkerson R.E."/>
            <person name="D'Adamo S."/>
            <person name="Posewitz M.C."/>
        </authorList>
    </citation>
    <scope>NUCLEOTIDE SEQUENCE</scope>
    <source>
        <strain evidence="1">GSL018</strain>
    </source>
</reference>
<organism evidence="1">
    <name type="scientific">Tetraselmis sp. GSL018</name>
    <dbReference type="NCBI Taxonomy" id="582737"/>
    <lineage>
        <taxon>Eukaryota</taxon>
        <taxon>Viridiplantae</taxon>
        <taxon>Chlorophyta</taxon>
        <taxon>core chlorophytes</taxon>
        <taxon>Chlorodendrophyceae</taxon>
        <taxon>Chlorodendrales</taxon>
        <taxon>Chlorodendraceae</taxon>
        <taxon>Tetraselmis</taxon>
    </lineage>
</organism>
<dbReference type="AlphaFoldDB" id="A0A061QV75"/>